<dbReference type="eggNOG" id="COG1975">
    <property type="taxonomic scope" value="Bacteria"/>
</dbReference>
<dbReference type="Pfam" id="PF02625">
    <property type="entry name" value="XdhC_CoxI"/>
    <property type="match status" value="1"/>
</dbReference>
<accession>Q2SLM6</accession>
<dbReference type="AlphaFoldDB" id="Q2SLM6"/>
<evidence type="ECO:0000313" key="4">
    <source>
        <dbReference type="Proteomes" id="UP000000238"/>
    </source>
</evidence>
<proteinExistence type="predicted"/>
<dbReference type="STRING" id="349521.HCH_01591"/>
<dbReference type="PANTHER" id="PTHR30388:SF4">
    <property type="entry name" value="MOLYBDENUM COFACTOR INSERTION CHAPERONE PAOD"/>
    <property type="match status" value="1"/>
</dbReference>
<evidence type="ECO:0000313" key="3">
    <source>
        <dbReference type="EMBL" id="ABC28448.1"/>
    </source>
</evidence>
<organism evidence="3 4">
    <name type="scientific">Hahella chejuensis (strain KCTC 2396)</name>
    <dbReference type="NCBI Taxonomy" id="349521"/>
    <lineage>
        <taxon>Bacteria</taxon>
        <taxon>Pseudomonadati</taxon>
        <taxon>Pseudomonadota</taxon>
        <taxon>Gammaproteobacteria</taxon>
        <taxon>Oceanospirillales</taxon>
        <taxon>Hahellaceae</taxon>
        <taxon>Hahella</taxon>
    </lineage>
</organism>
<evidence type="ECO:0000259" key="1">
    <source>
        <dbReference type="Pfam" id="PF02625"/>
    </source>
</evidence>
<dbReference type="EMBL" id="CP000155">
    <property type="protein sequence ID" value="ABC28448.1"/>
    <property type="molecule type" value="Genomic_DNA"/>
</dbReference>
<dbReference type="RefSeq" id="WP_011395520.1">
    <property type="nucleotide sequence ID" value="NC_007645.1"/>
</dbReference>
<evidence type="ECO:0000259" key="2">
    <source>
        <dbReference type="Pfam" id="PF13478"/>
    </source>
</evidence>
<dbReference type="Pfam" id="PF13478">
    <property type="entry name" value="XdhC_C"/>
    <property type="match status" value="1"/>
</dbReference>
<protein>
    <submittedName>
        <fullName evidence="3">CO dehydrogenase maturation factor</fullName>
    </submittedName>
</protein>
<keyword evidence="4" id="KW-1185">Reference proteome</keyword>
<dbReference type="Gene3D" id="3.40.50.720">
    <property type="entry name" value="NAD(P)-binding Rossmann-like Domain"/>
    <property type="match status" value="1"/>
</dbReference>
<dbReference type="InterPro" id="IPR003777">
    <property type="entry name" value="XdhC_CoxI"/>
</dbReference>
<gene>
    <name evidence="3" type="primary">coxI</name>
    <name evidence="3" type="ordered locus">HCH_01591</name>
</gene>
<dbReference type="HOGENOM" id="CLU_041115_2_0_6"/>
<dbReference type="InterPro" id="IPR027051">
    <property type="entry name" value="XdhC_Rossmann_dom"/>
</dbReference>
<dbReference type="InterPro" id="IPR052698">
    <property type="entry name" value="MoCofactor_Util/Proc"/>
</dbReference>
<name>Q2SLM6_HAHCH</name>
<dbReference type="PANTHER" id="PTHR30388">
    <property type="entry name" value="ALDEHYDE OXIDOREDUCTASE MOLYBDENUM COFACTOR ASSEMBLY PROTEIN"/>
    <property type="match status" value="1"/>
</dbReference>
<feature type="domain" description="XdhC- CoxI" evidence="1">
    <location>
        <begin position="17"/>
        <end position="84"/>
    </location>
</feature>
<dbReference type="KEGG" id="hch:HCH_01591"/>
<reference evidence="3 4" key="1">
    <citation type="journal article" date="2005" name="Nucleic Acids Res.">
        <title>Genomic blueprint of Hahella chejuensis, a marine microbe producing an algicidal agent.</title>
        <authorList>
            <person name="Jeong H."/>
            <person name="Yim J.H."/>
            <person name="Lee C."/>
            <person name="Choi S.-H."/>
            <person name="Park Y.K."/>
            <person name="Yoon S.H."/>
            <person name="Hur C.-G."/>
            <person name="Kang H.-Y."/>
            <person name="Kim D."/>
            <person name="Lee H.H."/>
            <person name="Park K.H."/>
            <person name="Park S.-H."/>
            <person name="Park H.-S."/>
            <person name="Lee H.K."/>
            <person name="Oh T.K."/>
            <person name="Kim J.F."/>
        </authorList>
    </citation>
    <scope>NUCLEOTIDE SEQUENCE [LARGE SCALE GENOMIC DNA]</scope>
    <source>
        <strain evidence="3 4">KCTC 2396</strain>
    </source>
</reference>
<feature type="domain" description="XdhC Rossmann" evidence="2">
    <location>
        <begin position="173"/>
        <end position="310"/>
    </location>
</feature>
<sequence length="315" mass="33816">MNAPMFVENVIPAACAWLAQGARVALITLVGVDGSSPRPLGSQMAVREDGVAIGLISGGCVEAALTHEAAAALADGRNRMLRYGKDSPFFDIRLPCGSGIDVLIDVNVGADLLFAVRDRQLQRQPTLLCMDLERAASGDGVHLQLEACSGMQASDSYANGDRFVRVYNPTTRLLAFGRGEIFRQLLMLTPAMGFEVLAVSPGDASGSSPPGVTRLHAPDHFEEGWSDAWTAAALLFHDHEWELPILRNLLRTDCFYIGALGSLRTQALRREQLAEEGVSTTEIDRIKGPIGLNIGGKSPPEIAISILAEIISRRA</sequence>
<dbReference type="Proteomes" id="UP000000238">
    <property type="component" value="Chromosome"/>
</dbReference>